<proteinExistence type="predicted"/>
<dbReference type="Proteomes" id="UP000008206">
    <property type="component" value="Chromosome"/>
</dbReference>
<dbReference type="InterPro" id="IPR001789">
    <property type="entry name" value="Sig_transdc_resp-reg_receiver"/>
</dbReference>
<keyword evidence="6" id="KW-1185">Reference proteome</keyword>
<evidence type="ECO:0000259" key="4">
    <source>
        <dbReference type="PROSITE" id="PS50110"/>
    </source>
</evidence>
<evidence type="ECO:0000313" key="5">
    <source>
        <dbReference type="EMBL" id="ADN15977.1"/>
    </source>
</evidence>
<reference evidence="6" key="1">
    <citation type="journal article" date="2011" name="MBio">
        <title>Novel metabolic attributes of the genus Cyanothece, comprising a group of unicellular nitrogen-fixing Cyanobacteria.</title>
        <authorList>
            <person name="Bandyopadhyay A."/>
            <person name="Elvitigala T."/>
            <person name="Welsh E."/>
            <person name="Stockel J."/>
            <person name="Liberton M."/>
            <person name="Min H."/>
            <person name="Sherman L.A."/>
            <person name="Pakrasi H.B."/>
        </authorList>
    </citation>
    <scope>NUCLEOTIDE SEQUENCE [LARGE SCALE GENOMIC DNA]</scope>
    <source>
        <strain evidence="6">PCC 7822</strain>
    </source>
</reference>
<evidence type="ECO:0000256" key="2">
    <source>
        <dbReference type="ARBA" id="ARBA00023012"/>
    </source>
</evidence>
<dbReference type="EMBL" id="CP002198">
    <property type="protein sequence ID" value="ADN15977.1"/>
    <property type="molecule type" value="Genomic_DNA"/>
</dbReference>
<keyword evidence="1 3" id="KW-0597">Phosphoprotein</keyword>
<dbReference type="eggNOG" id="COG0745">
    <property type="taxonomic scope" value="Bacteria"/>
</dbReference>
<dbReference type="HOGENOM" id="CLU_000445_69_17_3"/>
<dbReference type="KEGG" id="cyj:Cyan7822_4054"/>
<evidence type="ECO:0000256" key="3">
    <source>
        <dbReference type="PROSITE-ProRule" id="PRU00169"/>
    </source>
</evidence>
<dbReference type="InterPro" id="IPR011006">
    <property type="entry name" value="CheY-like_superfamily"/>
</dbReference>
<dbReference type="PANTHER" id="PTHR45339">
    <property type="entry name" value="HYBRID SIGNAL TRANSDUCTION HISTIDINE KINASE J"/>
    <property type="match status" value="1"/>
</dbReference>
<name>E0U6U0_GLOV7</name>
<protein>
    <submittedName>
        <fullName evidence="5">Response regulator receiver protein</fullName>
    </submittedName>
</protein>
<feature type="domain" description="Response regulatory" evidence="4">
    <location>
        <begin position="20"/>
        <end position="136"/>
    </location>
</feature>
<evidence type="ECO:0000313" key="6">
    <source>
        <dbReference type="Proteomes" id="UP000008206"/>
    </source>
</evidence>
<evidence type="ECO:0000256" key="1">
    <source>
        <dbReference type="ARBA" id="ARBA00022553"/>
    </source>
</evidence>
<dbReference type="SMART" id="SM00448">
    <property type="entry name" value="REC"/>
    <property type="match status" value="1"/>
</dbReference>
<sequence length="137" mass="15142">MNKSYFPCDLTVHSSIDPPVILLAEDDFMNQLTICDYLEVFGYSLIVANNGIEAVEKAQQVQPKLILMDISMPKMDGLQAIAAIRQIPELVNTPIIALTAFAMKGDQEKCLTAGANYYVTKPIKFKDLVALMQNCLA</sequence>
<gene>
    <name evidence="5" type="ordered locus">Cyan7822_4054</name>
</gene>
<dbReference type="PROSITE" id="PS50110">
    <property type="entry name" value="RESPONSE_REGULATORY"/>
    <property type="match status" value="1"/>
</dbReference>
<dbReference type="STRING" id="497965.Cyan7822_4054"/>
<organism evidence="5 6">
    <name type="scientific">Gloeothece verrucosa (strain PCC 7822)</name>
    <name type="common">Cyanothece sp. (strain PCC 7822)</name>
    <dbReference type="NCBI Taxonomy" id="497965"/>
    <lineage>
        <taxon>Bacteria</taxon>
        <taxon>Bacillati</taxon>
        <taxon>Cyanobacteriota</taxon>
        <taxon>Cyanophyceae</taxon>
        <taxon>Oscillatoriophycideae</taxon>
        <taxon>Chroococcales</taxon>
        <taxon>Aphanothecaceae</taxon>
        <taxon>Gloeothece</taxon>
        <taxon>Gloeothece verrucosa</taxon>
    </lineage>
</organism>
<dbReference type="GO" id="GO:0000160">
    <property type="term" value="P:phosphorelay signal transduction system"/>
    <property type="evidence" value="ECO:0007669"/>
    <property type="project" value="UniProtKB-KW"/>
</dbReference>
<dbReference type="RefSeq" id="WP_013324045.1">
    <property type="nucleotide sequence ID" value="NC_014501.1"/>
</dbReference>
<accession>E0U6U0</accession>
<keyword evidence="2" id="KW-0902">Two-component regulatory system</keyword>
<dbReference type="Pfam" id="PF00072">
    <property type="entry name" value="Response_reg"/>
    <property type="match status" value="1"/>
</dbReference>
<dbReference type="PANTHER" id="PTHR45339:SF1">
    <property type="entry name" value="HYBRID SIGNAL TRANSDUCTION HISTIDINE KINASE J"/>
    <property type="match status" value="1"/>
</dbReference>
<dbReference type="OrthoDB" id="9800897at2"/>
<dbReference type="AlphaFoldDB" id="E0U6U0"/>
<dbReference type="Gene3D" id="3.40.50.2300">
    <property type="match status" value="1"/>
</dbReference>
<dbReference type="SUPFAM" id="SSF52172">
    <property type="entry name" value="CheY-like"/>
    <property type="match status" value="1"/>
</dbReference>
<feature type="modified residue" description="4-aspartylphosphate" evidence="3">
    <location>
        <position position="69"/>
    </location>
</feature>